<sequence>MRRRHNDRMWMTWQEAYCEAVAHDAEAALRGCALQVAVLIVLVLFVPTVWVTLPAAAAGVWVVARAIRWSRLLRKARTGRIYPPR</sequence>
<keyword evidence="1" id="KW-0472">Membrane</keyword>
<evidence type="ECO:0000256" key="1">
    <source>
        <dbReference type="SAM" id="Phobius"/>
    </source>
</evidence>
<protein>
    <submittedName>
        <fullName evidence="2">Uncharacterized protein</fullName>
    </submittedName>
</protein>
<accession>A0A840IX83</accession>
<reference evidence="2 3" key="1">
    <citation type="submission" date="2020-08" db="EMBL/GenBank/DDBJ databases">
        <title>Sequencing the genomes of 1000 actinobacteria strains.</title>
        <authorList>
            <person name="Klenk H.-P."/>
        </authorList>
    </citation>
    <scope>NUCLEOTIDE SEQUENCE [LARGE SCALE GENOMIC DNA]</scope>
    <source>
        <strain evidence="2 3">DSM 45859</strain>
    </source>
</reference>
<dbReference type="EMBL" id="JACHMG010000001">
    <property type="protein sequence ID" value="MBB4687226.1"/>
    <property type="molecule type" value="Genomic_DNA"/>
</dbReference>
<evidence type="ECO:0000313" key="2">
    <source>
        <dbReference type="EMBL" id="MBB4687226.1"/>
    </source>
</evidence>
<evidence type="ECO:0000313" key="3">
    <source>
        <dbReference type="Proteomes" id="UP000581769"/>
    </source>
</evidence>
<keyword evidence="3" id="KW-1185">Reference proteome</keyword>
<keyword evidence="1" id="KW-0812">Transmembrane</keyword>
<keyword evidence="1" id="KW-1133">Transmembrane helix</keyword>
<feature type="transmembrane region" description="Helical" evidence="1">
    <location>
        <begin position="36"/>
        <end position="64"/>
    </location>
</feature>
<dbReference type="AlphaFoldDB" id="A0A840IX83"/>
<proteinExistence type="predicted"/>
<organism evidence="2 3">
    <name type="scientific">Amycolatopsis jiangsuensis</name>
    <dbReference type="NCBI Taxonomy" id="1181879"/>
    <lineage>
        <taxon>Bacteria</taxon>
        <taxon>Bacillati</taxon>
        <taxon>Actinomycetota</taxon>
        <taxon>Actinomycetes</taxon>
        <taxon>Pseudonocardiales</taxon>
        <taxon>Pseudonocardiaceae</taxon>
        <taxon>Amycolatopsis</taxon>
    </lineage>
</organism>
<dbReference type="RefSeq" id="WP_184781969.1">
    <property type="nucleotide sequence ID" value="NZ_JACHMG010000001.1"/>
</dbReference>
<dbReference type="Proteomes" id="UP000581769">
    <property type="component" value="Unassembled WGS sequence"/>
</dbReference>
<gene>
    <name evidence="2" type="ORF">BJY18_004711</name>
</gene>
<comment type="caution">
    <text evidence="2">The sequence shown here is derived from an EMBL/GenBank/DDBJ whole genome shotgun (WGS) entry which is preliminary data.</text>
</comment>
<name>A0A840IX83_9PSEU</name>